<protein>
    <submittedName>
        <fullName evidence="2">Uncharacterized protein</fullName>
    </submittedName>
</protein>
<dbReference type="Proteomes" id="UP000276437">
    <property type="component" value="Chromosome"/>
</dbReference>
<accession>A0A348AHY1</accession>
<dbReference type="RefSeq" id="WP_126307534.1">
    <property type="nucleotide sequence ID" value="NZ_AP018449.1"/>
</dbReference>
<evidence type="ECO:0000313" key="3">
    <source>
        <dbReference type="Proteomes" id="UP000276437"/>
    </source>
</evidence>
<gene>
    <name evidence="2" type="ORF">MAMMFC1_01340</name>
</gene>
<proteinExistence type="predicted"/>
<evidence type="ECO:0000313" key="2">
    <source>
        <dbReference type="EMBL" id="BBB90679.1"/>
    </source>
</evidence>
<feature type="chain" id="PRO_5038939044" evidence="1">
    <location>
        <begin position="25"/>
        <end position="118"/>
    </location>
</feature>
<dbReference type="KEGG" id="mana:MAMMFC1_01340"/>
<dbReference type="EMBL" id="AP018449">
    <property type="protein sequence ID" value="BBB90679.1"/>
    <property type="molecule type" value="Genomic_DNA"/>
</dbReference>
<name>A0A348AHY1_9FIRM</name>
<sequence length="118" mass="12737">MKTYCFTVLLIVFILTDFSAATFAASQEITIVNASDSDINELSVTPANSTAPGPNALKGQALLTGQSVRIVFPNYDAGISQWDIWGITCCGEKLKWQQLNLTATHTITLREGGLAELN</sequence>
<organism evidence="2 3">
    <name type="scientific">Methylomusa anaerophila</name>
    <dbReference type="NCBI Taxonomy" id="1930071"/>
    <lineage>
        <taxon>Bacteria</taxon>
        <taxon>Bacillati</taxon>
        <taxon>Bacillota</taxon>
        <taxon>Negativicutes</taxon>
        <taxon>Selenomonadales</taxon>
        <taxon>Sporomusaceae</taxon>
        <taxon>Methylomusa</taxon>
    </lineage>
</organism>
<keyword evidence="1" id="KW-0732">Signal</keyword>
<evidence type="ECO:0000256" key="1">
    <source>
        <dbReference type="SAM" id="SignalP"/>
    </source>
</evidence>
<feature type="signal peptide" evidence="1">
    <location>
        <begin position="1"/>
        <end position="24"/>
    </location>
</feature>
<dbReference type="AlphaFoldDB" id="A0A348AHY1"/>
<dbReference type="OrthoDB" id="9836157at2"/>
<reference evidence="2 3" key="1">
    <citation type="journal article" date="2018" name="Int. J. Syst. Evol. Microbiol.">
        <title>Methylomusa anaerophila gen. nov., sp. nov., an anaerobic methanol-utilizing bacterium isolated from a microbial fuel cell.</title>
        <authorList>
            <person name="Amano N."/>
            <person name="Yamamuro A."/>
            <person name="Miyahara M."/>
            <person name="Kouzuma A."/>
            <person name="Abe T."/>
            <person name="Watanabe K."/>
        </authorList>
    </citation>
    <scope>NUCLEOTIDE SEQUENCE [LARGE SCALE GENOMIC DNA]</scope>
    <source>
        <strain evidence="2 3">MMFC1</strain>
    </source>
</reference>
<keyword evidence="3" id="KW-1185">Reference proteome</keyword>